<proteinExistence type="predicted"/>
<dbReference type="InterPro" id="IPR039527">
    <property type="entry name" value="PIGG/GPI7"/>
</dbReference>
<name>A0A9L0TNK6_HORSE</name>
<dbReference type="PANTHER" id="PTHR23072">
    <property type="entry name" value="PHOSPHATIDYLINOSITOL GLYCAN-RELATED"/>
    <property type="match status" value="1"/>
</dbReference>
<dbReference type="GO" id="GO:0006506">
    <property type="term" value="P:GPI anchor biosynthetic process"/>
    <property type="evidence" value="ECO:0007669"/>
    <property type="project" value="InterPro"/>
</dbReference>
<dbReference type="GO" id="GO:0016020">
    <property type="term" value="C:membrane"/>
    <property type="evidence" value="ECO:0007669"/>
    <property type="project" value="GOC"/>
</dbReference>
<dbReference type="GeneTree" id="ENSGT00910000144269"/>
<reference evidence="3 4" key="1">
    <citation type="journal article" date="2009" name="Science">
        <title>Genome sequence, comparative analysis, and population genetics of the domestic horse.</title>
        <authorList>
            <consortium name="Broad Institute Genome Sequencing Platform"/>
            <consortium name="Broad Institute Whole Genome Assembly Team"/>
            <person name="Wade C.M."/>
            <person name="Giulotto E."/>
            <person name="Sigurdsson S."/>
            <person name="Zoli M."/>
            <person name="Gnerre S."/>
            <person name="Imsland F."/>
            <person name="Lear T.L."/>
            <person name="Adelson D.L."/>
            <person name="Bailey E."/>
            <person name="Bellone R.R."/>
            <person name="Bloecker H."/>
            <person name="Distl O."/>
            <person name="Edgar R.C."/>
            <person name="Garber M."/>
            <person name="Leeb T."/>
            <person name="Mauceli E."/>
            <person name="MacLeod J.N."/>
            <person name="Penedo M.C.T."/>
            <person name="Raison J.M."/>
            <person name="Sharpe T."/>
            <person name="Vogel J."/>
            <person name="Andersson L."/>
            <person name="Antczak D.F."/>
            <person name="Biagi T."/>
            <person name="Binns M.M."/>
            <person name="Chowdhary B.P."/>
            <person name="Coleman S.J."/>
            <person name="Della Valle G."/>
            <person name="Fryc S."/>
            <person name="Guerin G."/>
            <person name="Hasegawa T."/>
            <person name="Hill E.W."/>
            <person name="Jurka J."/>
            <person name="Kiialainen A."/>
            <person name="Lindgren G."/>
            <person name="Liu J."/>
            <person name="Magnani E."/>
            <person name="Mickelson J.R."/>
            <person name="Murray J."/>
            <person name="Nergadze S.G."/>
            <person name="Onofrio R."/>
            <person name="Pedroni S."/>
            <person name="Piras M.F."/>
            <person name="Raudsepp T."/>
            <person name="Rocchi M."/>
            <person name="Roeed K.H."/>
            <person name="Ryder O.A."/>
            <person name="Searle S."/>
            <person name="Skow L."/>
            <person name="Swinburne J.E."/>
            <person name="Syvaenen A.C."/>
            <person name="Tozaki T."/>
            <person name="Valberg S.J."/>
            <person name="Vaudin M."/>
            <person name="White J.R."/>
            <person name="Zody M.C."/>
            <person name="Lander E.S."/>
            <person name="Lindblad-Toh K."/>
        </authorList>
    </citation>
    <scope>NUCLEOTIDE SEQUENCE [LARGE SCALE GENOMIC DNA]</scope>
    <source>
        <strain evidence="3 4">Thoroughbred</strain>
    </source>
</reference>
<gene>
    <name evidence="3" type="primary">PIGG</name>
</gene>
<evidence type="ECO:0000256" key="2">
    <source>
        <dbReference type="SAM" id="Phobius"/>
    </source>
</evidence>
<evidence type="ECO:0000313" key="3">
    <source>
        <dbReference type="Ensembl" id="ENSECAP00000089845.1"/>
    </source>
</evidence>
<reference evidence="3" key="3">
    <citation type="submission" date="2025-09" db="UniProtKB">
        <authorList>
            <consortium name="Ensembl"/>
        </authorList>
    </citation>
    <scope>IDENTIFICATION</scope>
    <source>
        <strain evidence="3">Thoroughbred</strain>
    </source>
</reference>
<dbReference type="GO" id="GO:0051377">
    <property type="term" value="F:mannose-ethanolamine phosphotransferase activity"/>
    <property type="evidence" value="ECO:0007669"/>
    <property type="project" value="InterPro"/>
</dbReference>
<dbReference type="Proteomes" id="UP000002281">
    <property type="component" value="Chromosome 3"/>
</dbReference>
<keyword evidence="2" id="KW-0472">Membrane</keyword>
<reference evidence="3" key="2">
    <citation type="submission" date="2025-08" db="UniProtKB">
        <authorList>
            <consortium name="Ensembl"/>
        </authorList>
    </citation>
    <scope>IDENTIFICATION</scope>
    <source>
        <strain evidence="3">Thoroughbred</strain>
    </source>
</reference>
<evidence type="ECO:0000256" key="1">
    <source>
        <dbReference type="SAM" id="MobiDB-lite"/>
    </source>
</evidence>
<accession>A0A9L0TNK6</accession>
<dbReference type="PANTHER" id="PTHR23072:SF0">
    <property type="entry name" value="GPI ETHANOLAMINE PHOSPHATE TRANSFERASE 2"/>
    <property type="match status" value="1"/>
</dbReference>
<keyword evidence="2" id="KW-0812">Transmembrane</keyword>
<keyword evidence="4" id="KW-1185">Reference proteome</keyword>
<protein>
    <submittedName>
        <fullName evidence="3">Phosphatidylinositol glycan anchor biosynthesis class G</fullName>
    </submittedName>
</protein>
<keyword evidence="2" id="KW-1133">Transmembrane helix</keyword>
<feature type="region of interest" description="Disordered" evidence="1">
    <location>
        <begin position="35"/>
        <end position="55"/>
    </location>
</feature>
<organism evidence="3 4">
    <name type="scientific">Equus caballus</name>
    <name type="common">Horse</name>
    <dbReference type="NCBI Taxonomy" id="9796"/>
    <lineage>
        <taxon>Eukaryota</taxon>
        <taxon>Metazoa</taxon>
        <taxon>Chordata</taxon>
        <taxon>Craniata</taxon>
        <taxon>Vertebrata</taxon>
        <taxon>Euteleostomi</taxon>
        <taxon>Mammalia</taxon>
        <taxon>Eutheria</taxon>
        <taxon>Laurasiatheria</taxon>
        <taxon>Perissodactyla</taxon>
        <taxon>Equidae</taxon>
        <taxon>Equus</taxon>
    </lineage>
</organism>
<dbReference type="AlphaFoldDB" id="A0A9L0TNK6"/>
<dbReference type="Ensembl" id="ENSECAT00000136851.1">
    <property type="protein sequence ID" value="ENSECAP00000089845.1"/>
    <property type="gene ID" value="ENSECAG00000008635.4"/>
</dbReference>
<feature type="transmembrane region" description="Helical" evidence="2">
    <location>
        <begin position="6"/>
        <end position="28"/>
    </location>
</feature>
<evidence type="ECO:0000313" key="4">
    <source>
        <dbReference type="Proteomes" id="UP000002281"/>
    </source>
</evidence>
<sequence>MRLGSGTFAACCVVVEVLGVVLFLRGFFPAPVRSSSSSKHQAEPPAPEPSAGASSNWTKLPPPLFSKVVIVLIDALRDDFVFGSKGVKFMPYTTYLVEKGASHSFVAEAKPPTVTMPRIKPGLLFSWKEQVTQPPLVSPECTLSPICAHRLPDSRNMWEFTDIYYNCLIPQISFLNFGLISYYSQH</sequence>